<comment type="caution">
    <text evidence="2">The sequence shown here is derived from an EMBL/GenBank/DDBJ whole genome shotgun (WGS) entry which is preliminary data.</text>
</comment>
<reference evidence="2 3" key="1">
    <citation type="journal article" date="2018" name="Elife">
        <title>Firefly genomes illuminate parallel origins of bioluminescence in beetles.</title>
        <authorList>
            <person name="Fallon T.R."/>
            <person name="Lower S.E."/>
            <person name="Chang C.H."/>
            <person name="Bessho-Uehara M."/>
            <person name="Martin G.J."/>
            <person name="Bewick A.J."/>
            <person name="Behringer M."/>
            <person name="Debat H.J."/>
            <person name="Wong I."/>
            <person name="Day J.C."/>
            <person name="Suvorov A."/>
            <person name="Silva C.J."/>
            <person name="Stanger-Hall K.F."/>
            <person name="Hall D.W."/>
            <person name="Schmitz R.J."/>
            <person name="Nelson D.R."/>
            <person name="Lewis S.M."/>
            <person name="Shigenobu S."/>
            <person name="Bybee S.M."/>
            <person name="Larracuente A.M."/>
            <person name="Oba Y."/>
            <person name="Weng J.K."/>
        </authorList>
    </citation>
    <scope>NUCLEOTIDE SEQUENCE [LARGE SCALE GENOMIC DNA]</scope>
    <source>
        <strain evidence="2">1611_PpyrPB1</strain>
        <tissue evidence="2">Whole body</tissue>
    </source>
</reference>
<protein>
    <recommendedName>
        <fullName evidence="1">DUF4806 domain-containing protein</fullName>
    </recommendedName>
</protein>
<evidence type="ECO:0000313" key="2">
    <source>
        <dbReference type="EMBL" id="KAB0793760.1"/>
    </source>
</evidence>
<organism evidence="2 3">
    <name type="scientific">Photinus pyralis</name>
    <name type="common">Common eastern firefly</name>
    <name type="synonym">Lampyris pyralis</name>
    <dbReference type="NCBI Taxonomy" id="7054"/>
    <lineage>
        <taxon>Eukaryota</taxon>
        <taxon>Metazoa</taxon>
        <taxon>Ecdysozoa</taxon>
        <taxon>Arthropoda</taxon>
        <taxon>Hexapoda</taxon>
        <taxon>Insecta</taxon>
        <taxon>Pterygota</taxon>
        <taxon>Neoptera</taxon>
        <taxon>Endopterygota</taxon>
        <taxon>Coleoptera</taxon>
        <taxon>Polyphaga</taxon>
        <taxon>Elateriformia</taxon>
        <taxon>Elateroidea</taxon>
        <taxon>Lampyridae</taxon>
        <taxon>Lampyrinae</taxon>
        <taxon>Photinus</taxon>
    </lineage>
</organism>
<keyword evidence="3" id="KW-1185">Reference proteome</keyword>
<dbReference type="EMBL" id="VVIM01000009">
    <property type="protein sequence ID" value="KAB0793760.1"/>
    <property type="molecule type" value="Genomic_DNA"/>
</dbReference>
<dbReference type="Pfam" id="PF16064">
    <property type="entry name" value="DUF4806"/>
    <property type="match status" value="1"/>
</dbReference>
<proteinExistence type="predicted"/>
<dbReference type="OrthoDB" id="6784289at2759"/>
<dbReference type="AlphaFoldDB" id="A0A5N4A8W4"/>
<evidence type="ECO:0000259" key="1">
    <source>
        <dbReference type="Pfam" id="PF16064"/>
    </source>
</evidence>
<accession>A0A5N4A8W4</accession>
<dbReference type="InParanoid" id="A0A5N4A8W4"/>
<sequence>MVSIQAVFNLLRSINDQLVKCDLLLQSHTDKLNGIEKKLNILPFQQDIPVLSIELPLKTVEELEHFEETLKDETQLAALKHILKRLVESTERSSVFKMLSKMFDFELATICSWKGRKQNYRTENLALIKILIETVHDSFPYAKDGVIEHAGIDWFRAAQQRFARRKNTLQ</sequence>
<dbReference type="InterPro" id="IPR032071">
    <property type="entry name" value="DUF4806"/>
</dbReference>
<dbReference type="Proteomes" id="UP000327044">
    <property type="component" value="Unassembled WGS sequence"/>
</dbReference>
<gene>
    <name evidence="2" type="ORF">PPYR_13380</name>
</gene>
<feature type="domain" description="DUF4806" evidence="1">
    <location>
        <begin position="52"/>
        <end position="121"/>
    </location>
</feature>
<dbReference type="PANTHER" id="PTHR34153">
    <property type="entry name" value="SI:CH211-262H13.3-RELATED-RELATED"/>
    <property type="match status" value="1"/>
</dbReference>
<dbReference type="PANTHER" id="PTHR34153:SF2">
    <property type="entry name" value="SI:CH211-262H13.3-RELATED"/>
    <property type="match status" value="1"/>
</dbReference>
<name>A0A5N4A8W4_PHOPY</name>
<evidence type="ECO:0000313" key="3">
    <source>
        <dbReference type="Proteomes" id="UP000327044"/>
    </source>
</evidence>